<dbReference type="InterPro" id="IPR008374">
    <property type="entry name" value="SF_assemblin/giardin_b"/>
</dbReference>
<organism evidence="9">
    <name type="scientific">Ditylum brightwellii</name>
    <dbReference type="NCBI Taxonomy" id="49249"/>
    <lineage>
        <taxon>Eukaryota</taxon>
        <taxon>Sar</taxon>
        <taxon>Stramenopiles</taxon>
        <taxon>Ochrophyta</taxon>
        <taxon>Bacillariophyta</taxon>
        <taxon>Mediophyceae</taxon>
        <taxon>Lithodesmiophycidae</taxon>
        <taxon>Lithodesmiales</taxon>
        <taxon>Lithodesmiaceae</taxon>
        <taxon>Ditylum</taxon>
    </lineage>
</organism>
<keyword evidence="3" id="KW-0963">Cytoplasm</keyword>
<dbReference type="GO" id="GO:0005200">
    <property type="term" value="F:structural constituent of cytoskeleton"/>
    <property type="evidence" value="ECO:0007669"/>
    <property type="project" value="InterPro"/>
</dbReference>
<protein>
    <recommendedName>
        <fullName evidence="10">SF-assemblin</fullName>
    </recommendedName>
</protein>
<dbReference type="AlphaFoldDB" id="A0A7S4WAW6"/>
<gene>
    <name evidence="9" type="ORF">DBRI00130_LOCUS39638</name>
</gene>
<dbReference type="PRINTS" id="PR01799">
    <property type="entry name" value="SFASSEMBLIN"/>
</dbReference>
<evidence type="ECO:0000256" key="4">
    <source>
        <dbReference type="ARBA" id="ARBA00022701"/>
    </source>
</evidence>
<accession>A0A7S4WAW6</accession>
<keyword evidence="4" id="KW-0493">Microtubule</keyword>
<evidence type="ECO:0008006" key="10">
    <source>
        <dbReference type="Google" id="ProtNLM"/>
    </source>
</evidence>
<evidence type="ECO:0000256" key="2">
    <source>
        <dbReference type="ARBA" id="ARBA00005678"/>
    </source>
</evidence>
<feature type="coiled-coil region" evidence="7">
    <location>
        <begin position="86"/>
        <end position="135"/>
    </location>
</feature>
<evidence type="ECO:0000256" key="6">
    <source>
        <dbReference type="ARBA" id="ARBA00023212"/>
    </source>
</evidence>
<dbReference type="PANTHER" id="PTHR40412:SF1">
    <property type="entry name" value="SF-ASSEMBLIN"/>
    <property type="match status" value="1"/>
</dbReference>
<name>A0A7S4WAW6_9STRA</name>
<keyword evidence="5 7" id="KW-0175">Coiled coil</keyword>
<proteinExistence type="inferred from homology"/>
<sequence>MNNGDKEKVENENVLQTATSSTEKKKKLTEDILGDGSFEALMKERSRLRKEKDEHSVAELRVQLTTVEQTLSHEVRRRLETTTAIQNECTRQIQSMETRLEQLLQQRTQLIQNRLDHIEDKVQQLNNRLEEESQRIPQDIAKRGDELQELVQSFQEELMIETKDRLHREGRIVKQITDASTLLTERLEQETSQRDAVVTELRQRITRNEEGRKDADLRFETLIEKELRALKADLEMEVMERKMEDDDIVEALNRYTDQLQSSLNVISSMDV</sequence>
<reference evidence="9" key="1">
    <citation type="submission" date="2021-01" db="EMBL/GenBank/DDBJ databases">
        <authorList>
            <person name="Corre E."/>
            <person name="Pelletier E."/>
            <person name="Niang G."/>
            <person name="Scheremetjew M."/>
            <person name="Finn R."/>
            <person name="Kale V."/>
            <person name="Holt S."/>
            <person name="Cochrane G."/>
            <person name="Meng A."/>
            <person name="Brown T."/>
            <person name="Cohen L."/>
        </authorList>
    </citation>
    <scope>NUCLEOTIDE SEQUENCE</scope>
    <source>
        <strain evidence="9">GSO104</strain>
    </source>
</reference>
<evidence type="ECO:0000256" key="7">
    <source>
        <dbReference type="SAM" id="Coils"/>
    </source>
</evidence>
<dbReference type="PANTHER" id="PTHR40412">
    <property type="entry name" value="SF-ASSEMBLIN"/>
    <property type="match status" value="1"/>
</dbReference>
<dbReference type="EMBL" id="HBNS01054669">
    <property type="protein sequence ID" value="CAE4656963.1"/>
    <property type="molecule type" value="Transcribed_RNA"/>
</dbReference>
<comment type="similarity">
    <text evidence="2">Belongs to the SF-assemblin family.</text>
</comment>
<keyword evidence="6" id="KW-0206">Cytoskeleton</keyword>
<feature type="compositionally biased region" description="Basic and acidic residues" evidence="8">
    <location>
        <begin position="1"/>
        <end position="11"/>
    </location>
</feature>
<evidence type="ECO:0000313" key="9">
    <source>
        <dbReference type="EMBL" id="CAE4656963.1"/>
    </source>
</evidence>
<evidence type="ECO:0000256" key="3">
    <source>
        <dbReference type="ARBA" id="ARBA00022490"/>
    </source>
</evidence>
<feature type="region of interest" description="Disordered" evidence="8">
    <location>
        <begin position="1"/>
        <end position="28"/>
    </location>
</feature>
<evidence type="ECO:0000256" key="5">
    <source>
        <dbReference type="ARBA" id="ARBA00023054"/>
    </source>
</evidence>
<evidence type="ECO:0000256" key="8">
    <source>
        <dbReference type="SAM" id="MobiDB-lite"/>
    </source>
</evidence>
<evidence type="ECO:0000256" key="1">
    <source>
        <dbReference type="ARBA" id="ARBA00004245"/>
    </source>
</evidence>
<comment type="subcellular location">
    <subcellularLocation>
        <location evidence="1">Cytoplasm</location>
        <location evidence="1">Cytoskeleton</location>
    </subcellularLocation>
</comment>
<dbReference type="GO" id="GO:0005874">
    <property type="term" value="C:microtubule"/>
    <property type="evidence" value="ECO:0007669"/>
    <property type="project" value="UniProtKB-KW"/>
</dbReference>
<dbReference type="Pfam" id="PF06705">
    <property type="entry name" value="SF-assemblin"/>
    <property type="match status" value="1"/>
</dbReference>